<gene>
    <name evidence="2" type="ORF">B4122_1908</name>
</gene>
<feature type="transmembrane region" description="Helical" evidence="1">
    <location>
        <begin position="66"/>
        <end position="85"/>
    </location>
</feature>
<accession>A0AAP2LW29</accession>
<comment type="caution">
    <text evidence="2">The sequence shown here is derived from an EMBL/GenBank/DDBJ whole genome shotgun (WGS) entry which is preliminary data.</text>
</comment>
<dbReference type="Pfam" id="PF14074">
    <property type="entry name" value="DUF4257"/>
    <property type="match status" value="1"/>
</dbReference>
<name>A0AAP2LW29_BACIU</name>
<keyword evidence="1" id="KW-0812">Transmembrane</keyword>
<sequence length="112" mass="12378">MMKMLHQVLIACVIGGIMGILGHVKKRGRLEKPRMTKRFIYLGFLEDWFIGMTASILLVLSADPDSGIQLVILSIISGYGGEAVLRSFDFVRELNSGGEPAESKRQTKTPPE</sequence>
<dbReference type="AlphaFoldDB" id="A0AAP2LW29"/>
<feature type="transmembrane region" description="Helical" evidence="1">
    <location>
        <begin position="39"/>
        <end position="60"/>
    </location>
</feature>
<evidence type="ECO:0000313" key="2">
    <source>
        <dbReference type="EMBL" id="KZD92003.1"/>
    </source>
</evidence>
<dbReference type="Proteomes" id="UP000076442">
    <property type="component" value="Unassembled WGS sequence"/>
</dbReference>
<dbReference type="EMBL" id="LJZV01000011">
    <property type="protein sequence ID" value="KZD92003.1"/>
    <property type="molecule type" value="Genomic_DNA"/>
</dbReference>
<proteinExistence type="predicted"/>
<keyword evidence="1" id="KW-1133">Transmembrane helix</keyword>
<evidence type="ECO:0008006" key="4">
    <source>
        <dbReference type="Google" id="ProtNLM"/>
    </source>
</evidence>
<keyword evidence="1" id="KW-0472">Membrane</keyword>
<evidence type="ECO:0000313" key="3">
    <source>
        <dbReference type="Proteomes" id="UP000076442"/>
    </source>
</evidence>
<reference evidence="2 3" key="1">
    <citation type="submission" date="2015-09" db="EMBL/GenBank/DDBJ databases">
        <title>Spore heat resistance.</title>
        <authorList>
            <person name="Boekhorst J."/>
            <person name="Berendsen E.M."/>
            <person name="Wells-Bennik M.H."/>
            <person name="Kuipers O.P."/>
        </authorList>
    </citation>
    <scope>NUCLEOTIDE SEQUENCE [LARGE SCALE GENOMIC DNA]</scope>
    <source>
        <strain evidence="2 3">B4122</strain>
    </source>
</reference>
<dbReference type="InterPro" id="IPR025353">
    <property type="entry name" value="DUF4257"/>
</dbReference>
<organism evidence="2 3">
    <name type="scientific">Bacillus subtilis</name>
    <dbReference type="NCBI Taxonomy" id="1423"/>
    <lineage>
        <taxon>Bacteria</taxon>
        <taxon>Bacillati</taxon>
        <taxon>Bacillota</taxon>
        <taxon>Bacilli</taxon>
        <taxon>Bacillales</taxon>
        <taxon>Bacillaceae</taxon>
        <taxon>Bacillus</taxon>
    </lineage>
</organism>
<feature type="transmembrane region" description="Helical" evidence="1">
    <location>
        <begin position="6"/>
        <end position="24"/>
    </location>
</feature>
<evidence type="ECO:0000256" key="1">
    <source>
        <dbReference type="SAM" id="Phobius"/>
    </source>
</evidence>
<protein>
    <recommendedName>
        <fullName evidence="4">DUF4257 domain-containing protein</fullName>
    </recommendedName>
</protein>